<dbReference type="InterPro" id="IPR015943">
    <property type="entry name" value="WD40/YVTN_repeat-like_dom_sf"/>
</dbReference>
<evidence type="ECO:0000256" key="1">
    <source>
        <dbReference type="PROSITE-ProRule" id="PRU00221"/>
    </source>
</evidence>
<feature type="non-terminal residue" evidence="3">
    <location>
        <position position="461"/>
    </location>
</feature>
<organism evidence="3 4">
    <name type="scientific">Pristionchus mayeri</name>
    <dbReference type="NCBI Taxonomy" id="1317129"/>
    <lineage>
        <taxon>Eukaryota</taxon>
        <taxon>Metazoa</taxon>
        <taxon>Ecdysozoa</taxon>
        <taxon>Nematoda</taxon>
        <taxon>Chromadorea</taxon>
        <taxon>Rhabditida</taxon>
        <taxon>Rhabditina</taxon>
        <taxon>Diplogasteromorpha</taxon>
        <taxon>Diplogasteroidea</taxon>
        <taxon>Neodiplogasteridae</taxon>
        <taxon>Pristionchus</taxon>
    </lineage>
</organism>
<dbReference type="InterPro" id="IPR031120">
    <property type="entry name" value="HIR1-like"/>
</dbReference>
<feature type="repeat" description="WD" evidence="1">
    <location>
        <begin position="1"/>
        <end position="33"/>
    </location>
</feature>
<accession>A0AAN5HZ44</accession>
<dbReference type="InterPro" id="IPR001680">
    <property type="entry name" value="WD40_rpt"/>
</dbReference>
<dbReference type="GO" id="GO:0000417">
    <property type="term" value="C:HIR complex"/>
    <property type="evidence" value="ECO:0007669"/>
    <property type="project" value="TreeGrafter"/>
</dbReference>
<feature type="region of interest" description="Disordered" evidence="2">
    <location>
        <begin position="213"/>
        <end position="235"/>
    </location>
</feature>
<dbReference type="PROSITE" id="PS50294">
    <property type="entry name" value="WD_REPEATS_REGION"/>
    <property type="match status" value="1"/>
</dbReference>
<feature type="compositionally biased region" description="Acidic residues" evidence="2">
    <location>
        <begin position="274"/>
        <end position="286"/>
    </location>
</feature>
<dbReference type="PANTHER" id="PTHR13831:SF0">
    <property type="entry name" value="PROTEIN HIRA"/>
    <property type="match status" value="1"/>
</dbReference>
<reference evidence="4" key="1">
    <citation type="submission" date="2022-10" db="EMBL/GenBank/DDBJ databases">
        <title>Genome assembly of Pristionchus species.</title>
        <authorList>
            <person name="Yoshida K."/>
            <person name="Sommer R.J."/>
        </authorList>
    </citation>
    <scope>NUCLEOTIDE SEQUENCE [LARGE SCALE GENOMIC DNA]</scope>
    <source>
        <strain evidence="4">RS5460</strain>
    </source>
</reference>
<dbReference type="GO" id="GO:0006338">
    <property type="term" value="P:chromatin remodeling"/>
    <property type="evidence" value="ECO:0007669"/>
    <property type="project" value="TreeGrafter"/>
</dbReference>
<dbReference type="AlphaFoldDB" id="A0AAN5HZ44"/>
<dbReference type="InterPro" id="IPR036322">
    <property type="entry name" value="WD40_repeat_dom_sf"/>
</dbReference>
<sequence>GLSFDPIGRYLASQSQDKTIKVWSVANWQCTKTIRGESKRKRGKAQGELSCPSLASMRPDWTADGSLLVAPRGRNGGHPVAKLIQAGDWSSTGDLVVESKSPSQSVVVVRCAPRCFHYDDTNGNKAQASLIAVCCSDRSLSVWAVPGAARPLLTFGHVFDSSVMDVVWRDAVLFCCSGAGSVKTLFLDVGRMLRDQEMSDLCYAYHSIRPSQWSRREDSAEDEEMEGEANEDNTQLKLIYNPQSKCCVSLSATSTSTSHRSVLDENLDSSYQETSEEEEDMDEEGSETDRDVPMVRKEEAQVEAIKKDVKVPIKMEPKRELKWDIKREIKEEPEEASMTPSSMAEFQLVAADASEVRRQPLKGAIIGSKNNRTDTSGEHAARVVRMRDQGASSADRLVWSAFIPSPVVAMSANSDWTALATSDSHLTVLSSATGAQRIKLKLDSTTSQLGLEGSRCCVISQ</sequence>
<dbReference type="GO" id="GO:0031491">
    <property type="term" value="F:nucleosome binding"/>
    <property type="evidence" value="ECO:0007669"/>
    <property type="project" value="TreeGrafter"/>
</dbReference>
<keyword evidence="4" id="KW-1185">Reference proteome</keyword>
<dbReference type="GO" id="GO:0000785">
    <property type="term" value="C:chromatin"/>
    <property type="evidence" value="ECO:0007669"/>
    <property type="project" value="TreeGrafter"/>
</dbReference>
<dbReference type="Gene3D" id="2.130.10.10">
    <property type="entry name" value="YVTN repeat-like/Quinoprotein amine dehydrogenase"/>
    <property type="match status" value="1"/>
</dbReference>
<gene>
    <name evidence="3" type="ORF">PMAYCL1PPCAC_16290</name>
</gene>
<dbReference type="EMBL" id="BTRK01000004">
    <property type="protein sequence ID" value="GMR46095.1"/>
    <property type="molecule type" value="Genomic_DNA"/>
</dbReference>
<feature type="non-terminal residue" evidence="3">
    <location>
        <position position="1"/>
    </location>
</feature>
<evidence type="ECO:0000313" key="4">
    <source>
        <dbReference type="Proteomes" id="UP001328107"/>
    </source>
</evidence>
<dbReference type="Proteomes" id="UP001328107">
    <property type="component" value="Unassembled WGS sequence"/>
</dbReference>
<dbReference type="GO" id="GO:0006351">
    <property type="term" value="P:DNA-templated transcription"/>
    <property type="evidence" value="ECO:0007669"/>
    <property type="project" value="InterPro"/>
</dbReference>
<feature type="compositionally biased region" description="Acidic residues" evidence="2">
    <location>
        <begin position="219"/>
        <end position="231"/>
    </location>
</feature>
<protein>
    <recommendedName>
        <fullName evidence="5">WD40 domain-containing protein</fullName>
    </recommendedName>
</protein>
<evidence type="ECO:0000256" key="2">
    <source>
        <dbReference type="SAM" id="MobiDB-lite"/>
    </source>
</evidence>
<dbReference type="SUPFAM" id="SSF50978">
    <property type="entry name" value="WD40 repeat-like"/>
    <property type="match status" value="1"/>
</dbReference>
<feature type="region of interest" description="Disordered" evidence="2">
    <location>
        <begin position="258"/>
        <end position="292"/>
    </location>
</feature>
<evidence type="ECO:0008006" key="5">
    <source>
        <dbReference type="Google" id="ProtNLM"/>
    </source>
</evidence>
<evidence type="ECO:0000313" key="3">
    <source>
        <dbReference type="EMBL" id="GMR46095.1"/>
    </source>
</evidence>
<name>A0AAN5HZ44_9BILA</name>
<proteinExistence type="predicted"/>
<keyword evidence="1" id="KW-0853">WD repeat</keyword>
<dbReference type="PANTHER" id="PTHR13831">
    <property type="entry name" value="MEMBER OF THE HIR1 FAMILY OF WD-REPEAT PROTEINS"/>
    <property type="match status" value="1"/>
</dbReference>
<comment type="caution">
    <text evidence="3">The sequence shown here is derived from an EMBL/GenBank/DDBJ whole genome shotgun (WGS) entry which is preliminary data.</text>
</comment>
<dbReference type="GO" id="GO:0005634">
    <property type="term" value="C:nucleus"/>
    <property type="evidence" value="ECO:0007669"/>
    <property type="project" value="InterPro"/>
</dbReference>
<dbReference type="PROSITE" id="PS50082">
    <property type="entry name" value="WD_REPEATS_2"/>
    <property type="match status" value="1"/>
</dbReference>